<evidence type="ECO:0000313" key="1">
    <source>
        <dbReference type="EMBL" id="XDI37973.1"/>
    </source>
</evidence>
<gene>
    <name evidence="1" type="ORF">AB3N04_06555</name>
</gene>
<name>A0AB39BWE1_9BACI</name>
<evidence type="ECO:0008006" key="2">
    <source>
        <dbReference type="Google" id="ProtNLM"/>
    </source>
</evidence>
<protein>
    <recommendedName>
        <fullName evidence="2">Lipoprotein</fullName>
    </recommendedName>
</protein>
<dbReference type="EMBL" id="CP162551">
    <property type="protein sequence ID" value="XDI37973.1"/>
    <property type="molecule type" value="Genomic_DNA"/>
</dbReference>
<reference evidence="1" key="1">
    <citation type="submission" date="2024-07" db="EMBL/GenBank/DDBJ databases">
        <title>Identification and characteristics of an arsenic-resistant bacterial isolate, which belongs to a novel species.</title>
        <authorList>
            <person name="Juszczyk A."/>
            <person name="Kowalczyk A."/>
            <person name="Was K."/>
            <person name="Kosowicz W."/>
            <person name="Budzyn A."/>
            <person name="Latowski D."/>
        </authorList>
    </citation>
    <scope>NUCLEOTIDE SEQUENCE</scope>
    <source>
        <strain evidence="1">As8PL</strain>
    </source>
</reference>
<dbReference type="RefSeq" id="WP_368505298.1">
    <property type="nucleotide sequence ID" value="NZ_CP162551.1"/>
</dbReference>
<organism evidence="1">
    <name type="scientific">Alkalihalophilus sp. As8PL</name>
    <dbReference type="NCBI Taxonomy" id="3237103"/>
    <lineage>
        <taxon>Bacteria</taxon>
        <taxon>Bacillati</taxon>
        <taxon>Bacillota</taxon>
        <taxon>Bacilli</taxon>
        <taxon>Bacillales</taxon>
        <taxon>Bacillaceae</taxon>
        <taxon>Alkalihalophilus</taxon>
    </lineage>
</organism>
<proteinExistence type="predicted"/>
<dbReference type="AlphaFoldDB" id="A0AB39BWE1"/>
<sequence>MKKRTIIVSFVVLLTLAGFIAFKTMNKEATALNDSFTKEFIAEEWVEDEFHLFESKTGQYRMLFPDQFQLISDPPEFYGKQGDSYEHWVGQISNDNSKGIAYSFKVTFKDEKVDLTENQLYSMLNNHAYNDQYETINSSNKTIYHGSSSLFFEGPKATIHNPNFNQANIFFGLISDEHSNKTVEIYYSLDCIEIERGCEINTQGEYEFALKLMKSVEFLDKQ</sequence>
<accession>A0AB39BWE1</accession>